<keyword evidence="6" id="KW-0812">Transmembrane</keyword>
<dbReference type="PANTHER" id="PTHR46915:SF2">
    <property type="entry name" value="UBIQUITIN-LIKE PROTEASE 4"/>
    <property type="match status" value="1"/>
</dbReference>
<dbReference type="AlphaFoldDB" id="A0AAW1T3A1"/>
<sequence length="234" mass="26356">MSHADKFKKWTKGTDIFQKNYLFVPVHRGLHWILLIVGAPAMMSTSFGPRACIIHLDSIEGGGHPKEWIHETTIAMQTYLRAEWLRKEQDGSSAAVSHACLGRKFSEHNFLTSQWFRPELVPLFRRWLRHLMLTEFKAQSPSSWSEVHPELENDLRAYQTSADPKYPTFAGGSVKVQASTRTDRASAALSNPGPSEHPRGSAPDAIPGGSPLAWSIHQHILNLAERQRSAQDRL</sequence>
<evidence type="ECO:0000256" key="1">
    <source>
        <dbReference type="ARBA" id="ARBA00005234"/>
    </source>
</evidence>
<dbReference type="InterPro" id="IPR038765">
    <property type="entry name" value="Papain-like_cys_pep_sf"/>
</dbReference>
<dbReference type="Proteomes" id="UP001485043">
    <property type="component" value="Unassembled WGS sequence"/>
</dbReference>
<keyword evidence="9" id="KW-1185">Reference proteome</keyword>
<evidence type="ECO:0000256" key="3">
    <source>
        <dbReference type="ARBA" id="ARBA00022801"/>
    </source>
</evidence>
<feature type="transmembrane region" description="Helical" evidence="6">
    <location>
        <begin position="21"/>
        <end position="43"/>
    </location>
</feature>
<evidence type="ECO:0000259" key="7">
    <source>
        <dbReference type="PROSITE" id="PS50600"/>
    </source>
</evidence>
<evidence type="ECO:0000313" key="9">
    <source>
        <dbReference type="Proteomes" id="UP001485043"/>
    </source>
</evidence>
<keyword evidence="4" id="KW-0788">Thiol protease</keyword>
<dbReference type="Gene3D" id="3.30.310.130">
    <property type="entry name" value="Ubiquitin-related"/>
    <property type="match status" value="1"/>
</dbReference>
<dbReference type="PANTHER" id="PTHR46915">
    <property type="entry name" value="UBIQUITIN-LIKE PROTEASE 4-RELATED"/>
    <property type="match status" value="1"/>
</dbReference>
<keyword evidence="2" id="KW-0645">Protease</keyword>
<protein>
    <recommendedName>
        <fullName evidence="7">Ubiquitin-like protease family profile domain-containing protein</fullName>
    </recommendedName>
</protein>
<reference evidence="8 9" key="1">
    <citation type="journal article" date="2024" name="Nat. Commun.">
        <title>Phylogenomics reveals the evolutionary origins of lichenization in chlorophyte algae.</title>
        <authorList>
            <person name="Puginier C."/>
            <person name="Libourel C."/>
            <person name="Otte J."/>
            <person name="Skaloud P."/>
            <person name="Haon M."/>
            <person name="Grisel S."/>
            <person name="Petersen M."/>
            <person name="Berrin J.G."/>
            <person name="Delaux P.M."/>
            <person name="Dal Grande F."/>
            <person name="Keller J."/>
        </authorList>
    </citation>
    <scope>NUCLEOTIDE SEQUENCE [LARGE SCALE GENOMIC DNA]</scope>
    <source>
        <strain evidence="8 9">SAG 2523</strain>
    </source>
</reference>
<dbReference type="GO" id="GO:0006508">
    <property type="term" value="P:proteolysis"/>
    <property type="evidence" value="ECO:0007669"/>
    <property type="project" value="UniProtKB-KW"/>
</dbReference>
<evidence type="ECO:0000256" key="5">
    <source>
        <dbReference type="SAM" id="MobiDB-lite"/>
    </source>
</evidence>
<proteinExistence type="inferred from homology"/>
<keyword evidence="6" id="KW-0472">Membrane</keyword>
<comment type="similarity">
    <text evidence="1">Belongs to the peptidase C48 family.</text>
</comment>
<dbReference type="EMBL" id="JALJOV010000406">
    <property type="protein sequence ID" value="KAK9863974.1"/>
    <property type="molecule type" value="Genomic_DNA"/>
</dbReference>
<accession>A0AAW1T3A1</accession>
<keyword evidence="3" id="KW-0378">Hydrolase</keyword>
<comment type="caution">
    <text evidence="8">The sequence shown here is derived from an EMBL/GenBank/DDBJ whole genome shotgun (WGS) entry which is preliminary data.</text>
</comment>
<evidence type="ECO:0000256" key="2">
    <source>
        <dbReference type="ARBA" id="ARBA00022670"/>
    </source>
</evidence>
<dbReference type="GO" id="GO:0016926">
    <property type="term" value="P:protein desumoylation"/>
    <property type="evidence" value="ECO:0007669"/>
    <property type="project" value="UniProtKB-ARBA"/>
</dbReference>
<organism evidence="8 9">
    <name type="scientific">Apatococcus fuscideae</name>
    <dbReference type="NCBI Taxonomy" id="2026836"/>
    <lineage>
        <taxon>Eukaryota</taxon>
        <taxon>Viridiplantae</taxon>
        <taxon>Chlorophyta</taxon>
        <taxon>core chlorophytes</taxon>
        <taxon>Trebouxiophyceae</taxon>
        <taxon>Chlorellales</taxon>
        <taxon>Chlorellaceae</taxon>
        <taxon>Apatococcus</taxon>
    </lineage>
</organism>
<gene>
    <name evidence="8" type="ORF">WJX84_004431</name>
</gene>
<evidence type="ECO:0000313" key="8">
    <source>
        <dbReference type="EMBL" id="KAK9863974.1"/>
    </source>
</evidence>
<feature type="domain" description="Ubiquitin-like protease family profile" evidence="7">
    <location>
        <begin position="1"/>
        <end position="234"/>
    </location>
</feature>
<dbReference type="InterPro" id="IPR003653">
    <property type="entry name" value="Peptidase_C48_C"/>
</dbReference>
<dbReference type="GO" id="GO:0008234">
    <property type="term" value="F:cysteine-type peptidase activity"/>
    <property type="evidence" value="ECO:0007669"/>
    <property type="project" value="UniProtKB-KW"/>
</dbReference>
<feature type="region of interest" description="Disordered" evidence="5">
    <location>
        <begin position="169"/>
        <end position="209"/>
    </location>
</feature>
<dbReference type="Pfam" id="PF02902">
    <property type="entry name" value="Peptidase_C48"/>
    <property type="match status" value="1"/>
</dbReference>
<keyword evidence="6" id="KW-1133">Transmembrane helix</keyword>
<dbReference type="SUPFAM" id="SSF54001">
    <property type="entry name" value="Cysteine proteinases"/>
    <property type="match status" value="1"/>
</dbReference>
<evidence type="ECO:0000256" key="6">
    <source>
        <dbReference type="SAM" id="Phobius"/>
    </source>
</evidence>
<dbReference type="PROSITE" id="PS50600">
    <property type="entry name" value="ULP_PROTEASE"/>
    <property type="match status" value="1"/>
</dbReference>
<evidence type="ECO:0000256" key="4">
    <source>
        <dbReference type="ARBA" id="ARBA00022807"/>
    </source>
</evidence>
<name>A0AAW1T3A1_9CHLO</name>